<dbReference type="InterPro" id="IPR050295">
    <property type="entry name" value="Plant_2OG-oxidoreductases"/>
</dbReference>
<dbReference type="Proteomes" id="UP000436088">
    <property type="component" value="Unassembled WGS sequence"/>
</dbReference>
<gene>
    <name evidence="4" type="ORF">F3Y22_tig00110483pilonHSYRG00165</name>
</gene>
<dbReference type="PANTHER" id="PTHR47991">
    <property type="entry name" value="OXOGLUTARATE/IRON-DEPENDENT DIOXYGENASE"/>
    <property type="match status" value="1"/>
</dbReference>
<dbReference type="SUPFAM" id="SSF51197">
    <property type="entry name" value="Clavaminate synthase-like"/>
    <property type="match status" value="1"/>
</dbReference>
<keyword evidence="5" id="KW-1185">Reference proteome</keyword>
<dbReference type="InterPro" id="IPR027443">
    <property type="entry name" value="IPNS-like_sf"/>
</dbReference>
<accession>A0A6A3AE61</accession>
<evidence type="ECO:0000256" key="1">
    <source>
        <dbReference type="ARBA" id="ARBA00022723"/>
    </source>
</evidence>
<evidence type="ECO:0000313" key="4">
    <source>
        <dbReference type="EMBL" id="KAE8702318.1"/>
    </source>
</evidence>
<dbReference type="Gene3D" id="2.60.120.330">
    <property type="entry name" value="B-lactam Antibiotic, Isopenicillin N Synthase, Chain"/>
    <property type="match status" value="2"/>
</dbReference>
<dbReference type="GO" id="GO:0046872">
    <property type="term" value="F:metal ion binding"/>
    <property type="evidence" value="ECO:0007669"/>
    <property type="project" value="UniProtKB-KW"/>
</dbReference>
<dbReference type="Pfam" id="PF14226">
    <property type="entry name" value="DIOX_N"/>
    <property type="match status" value="1"/>
</dbReference>
<keyword evidence="1" id="KW-0479">Metal-binding</keyword>
<protein>
    <recommendedName>
        <fullName evidence="3">Non-haem dioxygenase N-terminal domain-containing protein</fullName>
    </recommendedName>
</protein>
<dbReference type="EMBL" id="VEPZ02001008">
    <property type="protein sequence ID" value="KAE8702318.1"/>
    <property type="molecule type" value="Genomic_DNA"/>
</dbReference>
<dbReference type="InterPro" id="IPR026992">
    <property type="entry name" value="DIOX_N"/>
</dbReference>
<evidence type="ECO:0000259" key="3">
    <source>
        <dbReference type="Pfam" id="PF14226"/>
    </source>
</evidence>
<comment type="caution">
    <text evidence="4">The sequence shown here is derived from an EMBL/GenBank/DDBJ whole genome shotgun (WGS) entry which is preliminary data.</text>
</comment>
<name>A0A6A3AE61_HIBSY</name>
<evidence type="ECO:0000256" key="2">
    <source>
        <dbReference type="ARBA" id="ARBA00023004"/>
    </source>
</evidence>
<evidence type="ECO:0000313" key="5">
    <source>
        <dbReference type="Proteomes" id="UP000436088"/>
    </source>
</evidence>
<feature type="domain" description="Non-haem dioxygenase N-terminal" evidence="3">
    <location>
        <begin position="86"/>
        <end position="134"/>
    </location>
</feature>
<dbReference type="AlphaFoldDB" id="A0A6A3AE61"/>
<reference evidence="4" key="1">
    <citation type="submission" date="2019-09" db="EMBL/GenBank/DDBJ databases">
        <title>Draft genome information of white flower Hibiscus syriacus.</title>
        <authorList>
            <person name="Kim Y.-M."/>
        </authorList>
    </citation>
    <scope>NUCLEOTIDE SEQUENCE [LARGE SCALE GENOMIC DNA]</scope>
    <source>
        <strain evidence="4">YM2019G1</strain>
    </source>
</reference>
<proteinExistence type="predicted"/>
<sequence>MGSSSSYTKDGLSTLDHSTIYVQELVKGGPSIPIPQQFIRLNQEPPPSFSVTIQPLPLTCLVCFPKMTTAITLSSTNCTLLAKIGLVNHGVSSTLLEKLNHEVEEFYRLPLEEKLRYRISEGELEEYATKSRGDGKSTMECYLSELQKLAGKLICLMGKSLKIDEKEMTENFDDGLQAVRMANYPPCPQPELVMALTPHSSLLTHSSVWFTGNVISGNLTLSIVDIFRYITMLLPPFT</sequence>
<keyword evidence="2" id="KW-0408">Iron</keyword>
<organism evidence="4 5">
    <name type="scientific">Hibiscus syriacus</name>
    <name type="common">Rose of Sharon</name>
    <dbReference type="NCBI Taxonomy" id="106335"/>
    <lineage>
        <taxon>Eukaryota</taxon>
        <taxon>Viridiplantae</taxon>
        <taxon>Streptophyta</taxon>
        <taxon>Embryophyta</taxon>
        <taxon>Tracheophyta</taxon>
        <taxon>Spermatophyta</taxon>
        <taxon>Magnoliopsida</taxon>
        <taxon>eudicotyledons</taxon>
        <taxon>Gunneridae</taxon>
        <taxon>Pentapetalae</taxon>
        <taxon>rosids</taxon>
        <taxon>malvids</taxon>
        <taxon>Malvales</taxon>
        <taxon>Malvaceae</taxon>
        <taxon>Malvoideae</taxon>
        <taxon>Hibiscus</taxon>
    </lineage>
</organism>